<dbReference type="AlphaFoldDB" id="A0A2P8VN09"/>
<dbReference type="EMBL" id="PYEP01000002">
    <property type="protein sequence ID" value="PSN08944.1"/>
    <property type="molecule type" value="Genomic_DNA"/>
</dbReference>
<dbReference type="InterPro" id="IPR008966">
    <property type="entry name" value="Adhesion_dom_sf"/>
</dbReference>
<reference evidence="1 2" key="1">
    <citation type="submission" date="2018-03" db="EMBL/GenBank/DDBJ databases">
        <title>Draft genome sequence of the first documented clinical Siccibacter turicensis isolate in Austria.</title>
        <authorList>
            <person name="Lepuschitz S."/>
            <person name="Pekard-Amenitsch S."/>
            <person name="Haunold R."/>
            <person name="Schill S."/>
            <person name="Mach R."/>
            <person name="Allerberger F."/>
            <person name="Ruppitsch W."/>
            <person name="Forsythe S.J."/>
        </authorList>
    </citation>
    <scope>NUCLEOTIDE SEQUENCE [LARGE SCALE GENOMIC DNA]</scope>
    <source>
        <strain evidence="1 2">6100069499-17</strain>
    </source>
</reference>
<organism evidence="1 2">
    <name type="scientific">Siccibacter turicensis</name>
    <dbReference type="NCBI Taxonomy" id="357233"/>
    <lineage>
        <taxon>Bacteria</taxon>
        <taxon>Pseudomonadati</taxon>
        <taxon>Pseudomonadota</taxon>
        <taxon>Gammaproteobacteria</taxon>
        <taxon>Enterobacterales</taxon>
        <taxon>Enterobacteriaceae</taxon>
        <taxon>Siccibacter</taxon>
    </lineage>
</organism>
<protein>
    <submittedName>
        <fullName evidence="1">Type 1 fimbrial protein</fullName>
    </submittedName>
</protein>
<name>A0A2P8VN09_9ENTR</name>
<dbReference type="PANTHER" id="PTHR33420:SF26">
    <property type="entry name" value="FIMBRIAL SUBUNIT"/>
    <property type="match status" value="1"/>
</dbReference>
<dbReference type="GO" id="GO:0009289">
    <property type="term" value="C:pilus"/>
    <property type="evidence" value="ECO:0007669"/>
    <property type="project" value="InterPro"/>
</dbReference>
<dbReference type="InterPro" id="IPR036937">
    <property type="entry name" value="Adhesion_dom_fimbrial_sf"/>
</dbReference>
<dbReference type="GO" id="GO:0043709">
    <property type="term" value="P:cell adhesion involved in single-species biofilm formation"/>
    <property type="evidence" value="ECO:0007669"/>
    <property type="project" value="TreeGrafter"/>
</dbReference>
<keyword evidence="2" id="KW-1185">Reference proteome</keyword>
<dbReference type="Gene3D" id="2.60.40.1090">
    <property type="entry name" value="Fimbrial-type adhesion domain"/>
    <property type="match status" value="1"/>
</dbReference>
<accession>A0A2P8VN09</accession>
<dbReference type="SUPFAM" id="SSF49401">
    <property type="entry name" value="Bacterial adhesins"/>
    <property type="match status" value="1"/>
</dbReference>
<evidence type="ECO:0000313" key="1">
    <source>
        <dbReference type="EMBL" id="PSN08944.1"/>
    </source>
</evidence>
<dbReference type="Proteomes" id="UP000240212">
    <property type="component" value="Unassembled WGS sequence"/>
</dbReference>
<gene>
    <name evidence="1" type="ORF">C7G83_06265</name>
</gene>
<evidence type="ECO:0000313" key="2">
    <source>
        <dbReference type="Proteomes" id="UP000240212"/>
    </source>
</evidence>
<comment type="caution">
    <text evidence="1">The sequence shown here is derived from an EMBL/GenBank/DDBJ whole genome shotgun (WGS) entry which is preliminary data.</text>
</comment>
<dbReference type="InterPro" id="IPR050263">
    <property type="entry name" value="Bact_Fimbrial_Adh_Pro"/>
</dbReference>
<proteinExistence type="predicted"/>
<dbReference type="PANTHER" id="PTHR33420">
    <property type="entry name" value="FIMBRIAL SUBUNIT ELFA-RELATED"/>
    <property type="match status" value="1"/>
</dbReference>
<sequence length="144" mass="16305">MQGAILSSACDIATVDRYQTVNMPDAARGTLKRVGTGDPRHFYIHLTNCTFDTTADDIPLPYMQIIFDGDEEQGMFRLAGNVSGIALELLDRYGDVIHPGEAISNRDLIVDDNRLDFQLRLRTTMKALMVGDYHALIRYRIEYF</sequence>